<evidence type="ECO:0000256" key="2">
    <source>
        <dbReference type="ARBA" id="ARBA00043996"/>
    </source>
</evidence>
<comment type="caution">
    <text evidence="6">The sequence shown here is derived from an EMBL/GenBank/DDBJ whole genome shotgun (WGS) entry which is preliminary data.</text>
</comment>
<evidence type="ECO:0000313" key="7">
    <source>
        <dbReference type="Proteomes" id="UP001218218"/>
    </source>
</evidence>
<dbReference type="PANTHER" id="PTHR45856:SF11">
    <property type="entry name" value="FUNGAL LIPASE-LIKE DOMAIN-CONTAINING PROTEIN"/>
    <property type="match status" value="1"/>
</dbReference>
<accession>A0AAD6Z4N9</accession>
<dbReference type="GO" id="GO:0006629">
    <property type="term" value="P:lipid metabolic process"/>
    <property type="evidence" value="ECO:0007669"/>
    <property type="project" value="InterPro"/>
</dbReference>
<dbReference type="InterPro" id="IPR002921">
    <property type="entry name" value="Fungal_lipase-type"/>
</dbReference>
<evidence type="ECO:0000256" key="3">
    <source>
        <dbReference type="ARBA" id="ARBA00047591"/>
    </source>
</evidence>
<dbReference type="EMBL" id="JARIHO010000087">
    <property type="protein sequence ID" value="KAJ7307789.1"/>
    <property type="molecule type" value="Genomic_DNA"/>
</dbReference>
<dbReference type="CDD" id="cd00519">
    <property type="entry name" value="Lipase_3"/>
    <property type="match status" value="1"/>
</dbReference>
<dbReference type="InterPro" id="IPR029058">
    <property type="entry name" value="AB_hydrolase_fold"/>
</dbReference>
<dbReference type="AlphaFoldDB" id="A0AAD6Z4N9"/>
<dbReference type="InterPro" id="IPR051218">
    <property type="entry name" value="Sec_MonoDiacylglyc_Lipase"/>
</dbReference>
<dbReference type="Gene3D" id="3.40.50.1820">
    <property type="entry name" value="alpha/beta hydrolase"/>
    <property type="match status" value="1"/>
</dbReference>
<keyword evidence="1" id="KW-1015">Disulfide bond</keyword>
<keyword evidence="6" id="KW-0378">Hydrolase</keyword>
<dbReference type="PANTHER" id="PTHR45856">
    <property type="entry name" value="ALPHA/BETA-HYDROLASES SUPERFAMILY PROTEIN"/>
    <property type="match status" value="1"/>
</dbReference>
<dbReference type="Pfam" id="PF01764">
    <property type="entry name" value="Lipase_3"/>
    <property type="match status" value="1"/>
</dbReference>
<name>A0AAD6Z4N9_9AGAR</name>
<comment type="similarity">
    <text evidence="2">Belongs to the AB hydrolase superfamily. Lipase family. Class 3 subfamily.</text>
</comment>
<keyword evidence="7" id="KW-1185">Reference proteome</keyword>
<dbReference type="SUPFAM" id="SSF53474">
    <property type="entry name" value="alpha/beta-Hydrolases"/>
    <property type="match status" value="1"/>
</dbReference>
<gene>
    <name evidence="6" type="ORF">DFH08DRAFT_720038</name>
</gene>
<organism evidence="6 7">
    <name type="scientific">Mycena albidolilacea</name>
    <dbReference type="NCBI Taxonomy" id="1033008"/>
    <lineage>
        <taxon>Eukaryota</taxon>
        <taxon>Fungi</taxon>
        <taxon>Dikarya</taxon>
        <taxon>Basidiomycota</taxon>
        <taxon>Agaricomycotina</taxon>
        <taxon>Agaricomycetes</taxon>
        <taxon>Agaricomycetidae</taxon>
        <taxon>Agaricales</taxon>
        <taxon>Marasmiineae</taxon>
        <taxon>Mycenaceae</taxon>
        <taxon>Mycena</taxon>
    </lineage>
</organism>
<reference evidence="6" key="1">
    <citation type="submission" date="2023-03" db="EMBL/GenBank/DDBJ databases">
        <title>Massive genome expansion in bonnet fungi (Mycena s.s.) driven by repeated elements and novel gene families across ecological guilds.</title>
        <authorList>
            <consortium name="Lawrence Berkeley National Laboratory"/>
            <person name="Harder C.B."/>
            <person name="Miyauchi S."/>
            <person name="Viragh M."/>
            <person name="Kuo A."/>
            <person name="Thoen E."/>
            <person name="Andreopoulos B."/>
            <person name="Lu D."/>
            <person name="Skrede I."/>
            <person name="Drula E."/>
            <person name="Henrissat B."/>
            <person name="Morin E."/>
            <person name="Kohler A."/>
            <person name="Barry K."/>
            <person name="LaButti K."/>
            <person name="Morin E."/>
            <person name="Salamov A."/>
            <person name="Lipzen A."/>
            <person name="Mereny Z."/>
            <person name="Hegedus B."/>
            <person name="Baldrian P."/>
            <person name="Stursova M."/>
            <person name="Weitz H."/>
            <person name="Taylor A."/>
            <person name="Grigoriev I.V."/>
            <person name="Nagy L.G."/>
            <person name="Martin F."/>
            <person name="Kauserud H."/>
        </authorList>
    </citation>
    <scope>NUCLEOTIDE SEQUENCE</scope>
    <source>
        <strain evidence="6">CBHHK002</strain>
    </source>
</reference>
<feature type="domain" description="Fungal lipase-type" evidence="5">
    <location>
        <begin position="104"/>
        <end position="248"/>
    </location>
</feature>
<comment type="catalytic activity">
    <reaction evidence="4">
        <text>a monoacylglycerol + H2O = glycerol + a fatty acid + H(+)</text>
        <dbReference type="Rhea" id="RHEA:15245"/>
        <dbReference type="ChEBI" id="CHEBI:15377"/>
        <dbReference type="ChEBI" id="CHEBI:15378"/>
        <dbReference type="ChEBI" id="CHEBI:17408"/>
        <dbReference type="ChEBI" id="CHEBI:17754"/>
        <dbReference type="ChEBI" id="CHEBI:28868"/>
    </reaction>
</comment>
<dbReference type="GO" id="GO:0016787">
    <property type="term" value="F:hydrolase activity"/>
    <property type="evidence" value="ECO:0007669"/>
    <property type="project" value="UniProtKB-KW"/>
</dbReference>
<protein>
    <submittedName>
        <fullName evidence="6">Alpha/Beta hydrolase protein</fullName>
    </submittedName>
</protein>
<comment type="catalytic activity">
    <reaction evidence="3">
        <text>a diacylglycerol + H2O = a monoacylglycerol + a fatty acid + H(+)</text>
        <dbReference type="Rhea" id="RHEA:32731"/>
        <dbReference type="ChEBI" id="CHEBI:15377"/>
        <dbReference type="ChEBI" id="CHEBI:15378"/>
        <dbReference type="ChEBI" id="CHEBI:17408"/>
        <dbReference type="ChEBI" id="CHEBI:18035"/>
        <dbReference type="ChEBI" id="CHEBI:28868"/>
    </reaction>
</comment>
<proteinExistence type="inferred from homology"/>
<dbReference type="Proteomes" id="UP001218218">
    <property type="component" value="Unassembled WGS sequence"/>
</dbReference>
<evidence type="ECO:0000259" key="5">
    <source>
        <dbReference type="Pfam" id="PF01764"/>
    </source>
</evidence>
<evidence type="ECO:0000256" key="1">
    <source>
        <dbReference type="ARBA" id="ARBA00023157"/>
    </source>
</evidence>
<sequence length="344" mass="37800">MLNFKLPGLPSFDQIINQSPLAQAAGRMGAAALGVADKPSVTQAVYDELVHYFKYASTAYAIIVPGPQLIPVRPNGQKLCGKMWDLMTDTHGYVARDDKRMEVVVAFRGSITPANFITDALGFLVDWDATRTKVVAPDGTKVHFGFQNAWCTISQKTFKIVTTELAAHPGYSIVVTGHSLGGALASVAAITLQMLFPTTYICLPLLYTYGQPRVGNPVFAAWVNTAIGPERSFRVVHTFDGVPTMAPELLGYMHHSTEYWALSPHSPQQTRICNGAGLAEDSQGSKKIPSTGINLPHFSVRRSAYSVKPSSRLTFMAVFWHLYDTVFNLRTLGNLMLWFMLLLL</sequence>
<evidence type="ECO:0000256" key="4">
    <source>
        <dbReference type="ARBA" id="ARBA00048461"/>
    </source>
</evidence>
<evidence type="ECO:0000313" key="6">
    <source>
        <dbReference type="EMBL" id="KAJ7307789.1"/>
    </source>
</evidence>